<dbReference type="InterPro" id="IPR002110">
    <property type="entry name" value="Ankyrin_rpt"/>
</dbReference>
<dbReference type="Pfam" id="PF00023">
    <property type="entry name" value="Ank"/>
    <property type="match status" value="1"/>
</dbReference>
<dbReference type="GO" id="GO:0004713">
    <property type="term" value="F:protein tyrosine kinase activity"/>
    <property type="evidence" value="ECO:0007669"/>
    <property type="project" value="InterPro"/>
</dbReference>
<evidence type="ECO:0000313" key="5">
    <source>
        <dbReference type="EMBL" id="PHH72194.1"/>
    </source>
</evidence>
<dbReference type="EMBL" id="NJEU01000604">
    <property type="protein sequence ID" value="PHH72194.1"/>
    <property type="molecule type" value="Genomic_DNA"/>
</dbReference>
<evidence type="ECO:0000259" key="4">
    <source>
        <dbReference type="PROSITE" id="PS50011"/>
    </source>
</evidence>
<dbReference type="Pfam" id="PF12796">
    <property type="entry name" value="Ank_2"/>
    <property type="match status" value="1"/>
</dbReference>
<gene>
    <name evidence="5" type="ORF">CDD82_6131</name>
</gene>
<keyword evidence="6" id="KW-1185">Reference proteome</keyword>
<keyword evidence="1" id="KW-0547">Nucleotide-binding</keyword>
<feature type="domain" description="Protein kinase" evidence="4">
    <location>
        <begin position="165"/>
        <end position="439"/>
    </location>
</feature>
<organism evidence="5 6">
    <name type="scientific">Ophiocordyceps australis</name>
    <dbReference type="NCBI Taxonomy" id="1399860"/>
    <lineage>
        <taxon>Eukaryota</taxon>
        <taxon>Fungi</taxon>
        <taxon>Dikarya</taxon>
        <taxon>Ascomycota</taxon>
        <taxon>Pezizomycotina</taxon>
        <taxon>Sordariomycetes</taxon>
        <taxon>Hypocreomycetidae</taxon>
        <taxon>Hypocreales</taxon>
        <taxon>Ophiocordycipitaceae</taxon>
        <taxon>Ophiocordyceps</taxon>
    </lineage>
</organism>
<feature type="repeat" description="ANK" evidence="3">
    <location>
        <begin position="27"/>
        <end position="59"/>
    </location>
</feature>
<sequence length="452" mass="49598">MVATFNLPQMLKLMVHHGHAIDGKGSDGQTALIRAASLGHVHNVDTLLQLGAAVDDTDTAGETALRAAMSAQADVVALLLQHGADVNHRAAADWTVLMSAVASGNTPLAKILLDAGAQLDAHTTWGDSMASLALSDDGGPSEDEPLDLSDALDDVAYTRGFARVYDTLEELSQDSCVSVFVCRSKVTGVKYAVKVLTAASSKSTNKILIACIKSELQSMAALCHENIVRLFHVFVEEQMDKIHLVMELGPHGELFDYIKQRKFLSEHDTRTIYTQLFAALEFMHDTGWMHRDVRPENIVICNTEKLFIKLADFGLAARTQDTKTKAYVKRTTFYGSDVYAAPEVLSEPDKRSYGCGVDVWSAGVLLYICLCGFPPFSDELYSESFPFSMSDQILHGRFDYPCPYWDAIGDSALDLIDSMLVVEAEKRYTVKQCLQHPWLTGTPDIASFCGQP</sequence>
<dbReference type="PRINTS" id="PR01415">
    <property type="entry name" value="ANKYRIN"/>
</dbReference>
<dbReference type="PROSITE" id="PS50297">
    <property type="entry name" value="ANK_REP_REGION"/>
    <property type="match status" value="1"/>
</dbReference>
<keyword evidence="3" id="KW-0040">ANK repeat</keyword>
<dbReference type="PROSITE" id="PS50088">
    <property type="entry name" value="ANK_REPEAT"/>
    <property type="match status" value="2"/>
</dbReference>
<feature type="repeat" description="ANK" evidence="3">
    <location>
        <begin position="92"/>
        <end position="124"/>
    </location>
</feature>
<dbReference type="OrthoDB" id="448455at2759"/>
<evidence type="ECO:0000256" key="1">
    <source>
        <dbReference type="ARBA" id="ARBA00022741"/>
    </source>
</evidence>
<dbReference type="FunFam" id="1.10.510.10:FF:000571">
    <property type="entry name" value="Maternal embryonic leucine zipper kinase"/>
    <property type="match status" value="1"/>
</dbReference>
<dbReference type="InterPro" id="IPR000719">
    <property type="entry name" value="Prot_kinase_dom"/>
</dbReference>
<dbReference type="SMART" id="SM00248">
    <property type="entry name" value="ANK"/>
    <property type="match status" value="3"/>
</dbReference>
<protein>
    <recommendedName>
        <fullName evidence="4">Protein kinase domain-containing protein</fullName>
    </recommendedName>
</protein>
<dbReference type="PANTHER" id="PTHR24347">
    <property type="entry name" value="SERINE/THREONINE-PROTEIN KINASE"/>
    <property type="match status" value="1"/>
</dbReference>
<dbReference type="InterPro" id="IPR011009">
    <property type="entry name" value="Kinase-like_dom_sf"/>
</dbReference>
<dbReference type="SUPFAM" id="SSF56112">
    <property type="entry name" value="Protein kinase-like (PK-like)"/>
    <property type="match status" value="1"/>
</dbReference>
<dbReference type="PROSITE" id="PS50011">
    <property type="entry name" value="PROTEIN_KINASE_DOM"/>
    <property type="match status" value="1"/>
</dbReference>
<comment type="caution">
    <text evidence="5">The sequence shown here is derived from an EMBL/GenBank/DDBJ whole genome shotgun (WGS) entry which is preliminary data.</text>
</comment>
<evidence type="ECO:0000256" key="3">
    <source>
        <dbReference type="PROSITE-ProRule" id="PRU00023"/>
    </source>
</evidence>
<dbReference type="InterPro" id="IPR036770">
    <property type="entry name" value="Ankyrin_rpt-contain_sf"/>
</dbReference>
<dbReference type="Gene3D" id="1.25.40.20">
    <property type="entry name" value="Ankyrin repeat-containing domain"/>
    <property type="match status" value="2"/>
</dbReference>
<dbReference type="Proteomes" id="UP000224854">
    <property type="component" value="Unassembled WGS sequence"/>
</dbReference>
<accession>A0A2C5YYS2</accession>
<dbReference type="AlphaFoldDB" id="A0A2C5YYS2"/>
<evidence type="ECO:0000256" key="2">
    <source>
        <dbReference type="ARBA" id="ARBA00022840"/>
    </source>
</evidence>
<dbReference type="SUPFAM" id="SSF48403">
    <property type="entry name" value="Ankyrin repeat"/>
    <property type="match status" value="1"/>
</dbReference>
<dbReference type="InterPro" id="IPR020635">
    <property type="entry name" value="Tyr_kinase_cat_dom"/>
</dbReference>
<proteinExistence type="predicted"/>
<keyword evidence="2" id="KW-0067">ATP-binding</keyword>
<name>A0A2C5YYS2_9HYPO</name>
<dbReference type="SMART" id="SM00219">
    <property type="entry name" value="TyrKc"/>
    <property type="match status" value="1"/>
</dbReference>
<dbReference type="Pfam" id="PF00069">
    <property type="entry name" value="Pkinase"/>
    <property type="match status" value="1"/>
</dbReference>
<evidence type="ECO:0000313" key="6">
    <source>
        <dbReference type="Proteomes" id="UP000224854"/>
    </source>
</evidence>
<dbReference type="GO" id="GO:0005524">
    <property type="term" value="F:ATP binding"/>
    <property type="evidence" value="ECO:0007669"/>
    <property type="project" value="UniProtKB-KW"/>
</dbReference>
<reference evidence="5 6" key="1">
    <citation type="submission" date="2017-06" db="EMBL/GenBank/DDBJ databases">
        <title>Ant-infecting Ophiocordyceps genomes reveal a high diversity of potential behavioral manipulation genes and a possible major role for enterotoxins.</title>
        <authorList>
            <person name="De Bekker C."/>
            <person name="Evans H.C."/>
            <person name="Brachmann A."/>
            <person name="Hughes D.P."/>
        </authorList>
    </citation>
    <scope>NUCLEOTIDE SEQUENCE [LARGE SCALE GENOMIC DNA]</scope>
    <source>
        <strain evidence="5 6">1348a</strain>
    </source>
</reference>
<dbReference type="Gene3D" id="1.10.510.10">
    <property type="entry name" value="Transferase(Phosphotransferase) domain 1"/>
    <property type="match status" value="1"/>
</dbReference>